<dbReference type="Pfam" id="PF12804">
    <property type="entry name" value="NTP_transf_3"/>
    <property type="match status" value="1"/>
</dbReference>
<dbReference type="OrthoDB" id="5298023at2"/>
<comment type="caution">
    <text evidence="3">The sequence shown here is derived from an EMBL/GenBank/DDBJ whole genome shotgun (WGS) entry which is preliminary data.</text>
</comment>
<evidence type="ECO:0000313" key="4">
    <source>
        <dbReference type="Proteomes" id="UP000281332"/>
    </source>
</evidence>
<dbReference type="AlphaFoldDB" id="A0A3N4NTA9"/>
<protein>
    <submittedName>
        <fullName evidence="3">Nucleotidyltransferase family protein</fullName>
    </submittedName>
</protein>
<sequence>MKIAIVMLAAGLSRRFRQSGGQHKLLARLNGKPVLQHSIEQAAATGLDLFVVTRPEDTQIHALIGVGRAVICRSEGTGESIAAGVMASPDYDGWLITLGDMPFLRSASLLAVASALHDAPLARADVSGQPGHPVGFQRGFYQALIGLQGDTGARALLKSAPCLAVRLEDRGCVWDIDTRADLMRFHQTASATGR</sequence>
<dbReference type="GO" id="GO:0016779">
    <property type="term" value="F:nucleotidyltransferase activity"/>
    <property type="evidence" value="ECO:0007669"/>
    <property type="project" value="UniProtKB-ARBA"/>
</dbReference>
<keyword evidence="3" id="KW-0808">Transferase</keyword>
<dbReference type="InterPro" id="IPR025877">
    <property type="entry name" value="MobA-like_NTP_Trfase"/>
</dbReference>
<gene>
    <name evidence="3" type="ORF">BBB56_17080</name>
</gene>
<evidence type="ECO:0000259" key="2">
    <source>
        <dbReference type="Pfam" id="PF12804"/>
    </source>
</evidence>
<dbReference type="CDD" id="cd04182">
    <property type="entry name" value="GT_2_like_f"/>
    <property type="match status" value="1"/>
</dbReference>
<evidence type="ECO:0000256" key="1">
    <source>
        <dbReference type="ARBA" id="ARBA00022842"/>
    </source>
</evidence>
<dbReference type="SUPFAM" id="SSF53448">
    <property type="entry name" value="Nucleotide-diphospho-sugar transferases"/>
    <property type="match status" value="1"/>
</dbReference>
<organism evidence="3 4">
    <name type="scientific">Candidatus Pantoea deserta</name>
    <dbReference type="NCBI Taxonomy" id="1869313"/>
    <lineage>
        <taxon>Bacteria</taxon>
        <taxon>Pseudomonadati</taxon>
        <taxon>Pseudomonadota</taxon>
        <taxon>Gammaproteobacteria</taxon>
        <taxon>Enterobacterales</taxon>
        <taxon>Erwiniaceae</taxon>
        <taxon>Pantoea</taxon>
    </lineage>
</organism>
<dbReference type="InterPro" id="IPR029044">
    <property type="entry name" value="Nucleotide-diphossugar_trans"/>
</dbReference>
<proteinExistence type="predicted"/>
<dbReference type="RefSeq" id="WP_123802117.1">
    <property type="nucleotide sequence ID" value="NZ_RMVG01000014.1"/>
</dbReference>
<reference evidence="3 4" key="1">
    <citation type="submission" date="2018-11" db="EMBL/GenBank/DDBJ databases">
        <title>Whole genome sequencing of Pantoea sp. RIT388.</title>
        <authorList>
            <person name="Gan H.M."/>
            <person name="Hudson A.O."/>
        </authorList>
    </citation>
    <scope>NUCLEOTIDE SEQUENCE [LARGE SCALE GENOMIC DNA]</scope>
    <source>
        <strain evidence="3 4">RIT388</strain>
    </source>
</reference>
<evidence type="ECO:0000313" key="3">
    <source>
        <dbReference type="EMBL" id="RPD97907.1"/>
    </source>
</evidence>
<dbReference type="EMBL" id="RMVG01000014">
    <property type="protein sequence ID" value="RPD97907.1"/>
    <property type="molecule type" value="Genomic_DNA"/>
</dbReference>
<name>A0A3N4NTA9_9GAMM</name>
<feature type="domain" description="MobA-like NTP transferase" evidence="2">
    <location>
        <begin position="6"/>
        <end position="159"/>
    </location>
</feature>
<accession>A0A3N4NTA9</accession>
<dbReference type="PANTHER" id="PTHR43777">
    <property type="entry name" value="MOLYBDENUM COFACTOR CYTIDYLYLTRANSFERASE"/>
    <property type="match status" value="1"/>
</dbReference>
<dbReference type="PANTHER" id="PTHR43777:SF1">
    <property type="entry name" value="MOLYBDENUM COFACTOR CYTIDYLYLTRANSFERASE"/>
    <property type="match status" value="1"/>
</dbReference>
<keyword evidence="1" id="KW-0460">Magnesium</keyword>
<dbReference type="Proteomes" id="UP000281332">
    <property type="component" value="Unassembled WGS sequence"/>
</dbReference>
<keyword evidence="4" id="KW-1185">Reference proteome</keyword>
<dbReference type="Gene3D" id="3.90.550.10">
    <property type="entry name" value="Spore Coat Polysaccharide Biosynthesis Protein SpsA, Chain A"/>
    <property type="match status" value="1"/>
</dbReference>